<dbReference type="EMBL" id="GL377571">
    <property type="protein sequence ID" value="EFJ33323.1"/>
    <property type="molecule type" value="Genomic_DNA"/>
</dbReference>
<proteinExistence type="predicted"/>
<dbReference type="HOGENOM" id="CLU_2908348_0_0_1"/>
<organism evidence="2">
    <name type="scientific">Selaginella moellendorffii</name>
    <name type="common">Spikemoss</name>
    <dbReference type="NCBI Taxonomy" id="88036"/>
    <lineage>
        <taxon>Eukaryota</taxon>
        <taxon>Viridiplantae</taxon>
        <taxon>Streptophyta</taxon>
        <taxon>Embryophyta</taxon>
        <taxon>Tracheophyta</taxon>
        <taxon>Lycopodiopsida</taxon>
        <taxon>Selaginellales</taxon>
        <taxon>Selaginellaceae</taxon>
        <taxon>Selaginella</taxon>
    </lineage>
</organism>
<gene>
    <name evidence="1" type="ORF">SELMODRAFT_439342</name>
</gene>
<dbReference type="InParanoid" id="D8R3Q1"/>
<dbReference type="KEGG" id="smo:SELMODRAFT_439342"/>
<evidence type="ECO:0000313" key="2">
    <source>
        <dbReference type="Proteomes" id="UP000001514"/>
    </source>
</evidence>
<dbReference type="Proteomes" id="UP000001514">
    <property type="component" value="Unassembled WGS sequence"/>
</dbReference>
<evidence type="ECO:0000313" key="1">
    <source>
        <dbReference type="EMBL" id="EFJ33323.1"/>
    </source>
</evidence>
<dbReference type="Gramene" id="EFJ33323">
    <property type="protein sequence ID" value="EFJ33323"/>
    <property type="gene ID" value="SELMODRAFT_439342"/>
</dbReference>
<sequence length="62" mass="6981">MFVYWSSPGTHRAKHTYLCVFFLVAASHRQSAALLVILQKFFGFPKNLNGNKQGVVRNSLAI</sequence>
<name>D8R3Q1_SELML</name>
<dbReference type="AlphaFoldDB" id="D8R3Q1"/>
<protein>
    <submittedName>
        <fullName evidence="1">Uncharacterized protein</fullName>
    </submittedName>
</protein>
<keyword evidence="2" id="KW-1185">Reference proteome</keyword>
<accession>D8R3Q1</accession>
<reference evidence="1 2" key="1">
    <citation type="journal article" date="2011" name="Science">
        <title>The Selaginella genome identifies genetic changes associated with the evolution of vascular plants.</title>
        <authorList>
            <person name="Banks J.A."/>
            <person name="Nishiyama T."/>
            <person name="Hasebe M."/>
            <person name="Bowman J.L."/>
            <person name="Gribskov M."/>
            <person name="dePamphilis C."/>
            <person name="Albert V.A."/>
            <person name="Aono N."/>
            <person name="Aoyama T."/>
            <person name="Ambrose B.A."/>
            <person name="Ashton N.W."/>
            <person name="Axtell M.J."/>
            <person name="Barker E."/>
            <person name="Barker M.S."/>
            <person name="Bennetzen J.L."/>
            <person name="Bonawitz N.D."/>
            <person name="Chapple C."/>
            <person name="Cheng C."/>
            <person name="Correa L.G."/>
            <person name="Dacre M."/>
            <person name="DeBarry J."/>
            <person name="Dreyer I."/>
            <person name="Elias M."/>
            <person name="Engstrom E.M."/>
            <person name="Estelle M."/>
            <person name="Feng L."/>
            <person name="Finet C."/>
            <person name="Floyd S.K."/>
            <person name="Frommer W.B."/>
            <person name="Fujita T."/>
            <person name="Gramzow L."/>
            <person name="Gutensohn M."/>
            <person name="Harholt J."/>
            <person name="Hattori M."/>
            <person name="Heyl A."/>
            <person name="Hirai T."/>
            <person name="Hiwatashi Y."/>
            <person name="Ishikawa M."/>
            <person name="Iwata M."/>
            <person name="Karol K.G."/>
            <person name="Koehler B."/>
            <person name="Kolukisaoglu U."/>
            <person name="Kubo M."/>
            <person name="Kurata T."/>
            <person name="Lalonde S."/>
            <person name="Li K."/>
            <person name="Li Y."/>
            <person name="Litt A."/>
            <person name="Lyons E."/>
            <person name="Manning G."/>
            <person name="Maruyama T."/>
            <person name="Michael T.P."/>
            <person name="Mikami K."/>
            <person name="Miyazaki S."/>
            <person name="Morinaga S."/>
            <person name="Murata T."/>
            <person name="Mueller-Roeber B."/>
            <person name="Nelson D.R."/>
            <person name="Obara M."/>
            <person name="Oguri Y."/>
            <person name="Olmstead R.G."/>
            <person name="Onodera N."/>
            <person name="Petersen B.L."/>
            <person name="Pils B."/>
            <person name="Prigge M."/>
            <person name="Rensing S.A."/>
            <person name="Riano-Pachon D.M."/>
            <person name="Roberts A.W."/>
            <person name="Sato Y."/>
            <person name="Scheller H.V."/>
            <person name="Schulz B."/>
            <person name="Schulz C."/>
            <person name="Shakirov E.V."/>
            <person name="Shibagaki N."/>
            <person name="Shinohara N."/>
            <person name="Shippen D.E."/>
            <person name="Soerensen I."/>
            <person name="Sotooka R."/>
            <person name="Sugimoto N."/>
            <person name="Sugita M."/>
            <person name="Sumikawa N."/>
            <person name="Tanurdzic M."/>
            <person name="Theissen G."/>
            <person name="Ulvskov P."/>
            <person name="Wakazuki S."/>
            <person name="Weng J.K."/>
            <person name="Willats W.W."/>
            <person name="Wipf D."/>
            <person name="Wolf P.G."/>
            <person name="Yang L."/>
            <person name="Zimmer A.D."/>
            <person name="Zhu Q."/>
            <person name="Mitros T."/>
            <person name="Hellsten U."/>
            <person name="Loque D."/>
            <person name="Otillar R."/>
            <person name="Salamov A."/>
            <person name="Schmutz J."/>
            <person name="Shapiro H."/>
            <person name="Lindquist E."/>
            <person name="Lucas S."/>
            <person name="Rokhsar D."/>
            <person name="Grigoriev I.V."/>
        </authorList>
    </citation>
    <scope>NUCLEOTIDE SEQUENCE [LARGE SCALE GENOMIC DNA]</scope>
</reference>